<dbReference type="InterPro" id="IPR027417">
    <property type="entry name" value="P-loop_NTPase"/>
</dbReference>
<dbReference type="GO" id="GO:0003678">
    <property type="term" value="F:DNA helicase activity"/>
    <property type="evidence" value="ECO:0007669"/>
    <property type="project" value="TreeGrafter"/>
</dbReference>
<dbReference type="EMBL" id="JAGTXO010000016">
    <property type="protein sequence ID" value="KAG8463320.1"/>
    <property type="molecule type" value="Genomic_DNA"/>
</dbReference>
<name>A0A8J5XHQ7_DIALT</name>
<evidence type="ECO:0008006" key="13">
    <source>
        <dbReference type="Google" id="ProtNLM"/>
    </source>
</evidence>
<dbReference type="InterPro" id="IPR036101">
    <property type="entry name" value="CarD-like/TRCF_RID_sf"/>
</dbReference>
<comment type="caution">
    <text evidence="11">The sequence shown here is derived from an EMBL/GenBank/DDBJ whole genome shotgun (WGS) entry which is preliminary data.</text>
</comment>
<dbReference type="SUPFAM" id="SSF141259">
    <property type="entry name" value="CarD-like"/>
    <property type="match status" value="1"/>
</dbReference>
<keyword evidence="7" id="KW-0234">DNA repair</keyword>
<evidence type="ECO:0000256" key="3">
    <source>
        <dbReference type="ARBA" id="ARBA00022801"/>
    </source>
</evidence>
<dbReference type="GO" id="GO:0016787">
    <property type="term" value="F:hydrolase activity"/>
    <property type="evidence" value="ECO:0007669"/>
    <property type="project" value="UniProtKB-KW"/>
</dbReference>
<accession>A0A8J5XHQ7</accession>
<dbReference type="PANTHER" id="PTHR47964:SF1">
    <property type="entry name" value="ATP-DEPENDENT DNA HELICASE HOMOLOG RECG, CHLOROPLASTIC"/>
    <property type="match status" value="1"/>
</dbReference>
<evidence type="ECO:0000313" key="12">
    <source>
        <dbReference type="Proteomes" id="UP000751190"/>
    </source>
</evidence>
<keyword evidence="3" id="KW-0378">Hydrolase</keyword>
<organism evidence="11 12">
    <name type="scientific">Diacronema lutheri</name>
    <name type="common">Unicellular marine alga</name>
    <name type="synonym">Monochrysis lutheri</name>
    <dbReference type="NCBI Taxonomy" id="2081491"/>
    <lineage>
        <taxon>Eukaryota</taxon>
        <taxon>Haptista</taxon>
        <taxon>Haptophyta</taxon>
        <taxon>Pavlovophyceae</taxon>
        <taxon>Pavlovales</taxon>
        <taxon>Pavlovaceae</taxon>
        <taxon>Diacronema</taxon>
    </lineage>
</organism>
<keyword evidence="1" id="KW-0547">Nucleotide-binding</keyword>
<dbReference type="PROSITE" id="PS51194">
    <property type="entry name" value="HELICASE_CTER"/>
    <property type="match status" value="1"/>
</dbReference>
<dbReference type="Gene3D" id="2.40.10.170">
    <property type="match status" value="1"/>
</dbReference>
<keyword evidence="2" id="KW-0227">DNA damage</keyword>
<evidence type="ECO:0000259" key="10">
    <source>
        <dbReference type="PROSITE" id="PS51194"/>
    </source>
</evidence>
<feature type="domain" description="Helicase C-terminal" evidence="10">
    <location>
        <begin position="384"/>
        <end position="536"/>
    </location>
</feature>
<dbReference type="PANTHER" id="PTHR47964">
    <property type="entry name" value="ATP-DEPENDENT DNA HELICASE HOMOLOG RECG, CHLOROPLASTIC"/>
    <property type="match status" value="1"/>
</dbReference>
<dbReference type="GO" id="GO:0003677">
    <property type="term" value="F:DNA binding"/>
    <property type="evidence" value="ECO:0007669"/>
    <property type="project" value="UniProtKB-KW"/>
</dbReference>
<reference evidence="11" key="1">
    <citation type="submission" date="2021-05" db="EMBL/GenBank/DDBJ databases">
        <title>The genome of the haptophyte Pavlova lutheri (Diacronema luteri, Pavlovales) - a model for lipid biosynthesis in eukaryotic algae.</title>
        <authorList>
            <person name="Hulatt C.J."/>
            <person name="Posewitz M.C."/>
        </authorList>
    </citation>
    <scope>NUCLEOTIDE SEQUENCE</scope>
    <source>
        <strain evidence="11">NIVA-4/92</strain>
    </source>
</reference>
<dbReference type="GO" id="GO:0005524">
    <property type="term" value="F:ATP binding"/>
    <property type="evidence" value="ECO:0007669"/>
    <property type="project" value="UniProtKB-KW"/>
</dbReference>
<keyword evidence="12" id="KW-1185">Reference proteome</keyword>
<dbReference type="Pfam" id="PF02559">
    <property type="entry name" value="CarD_TRCF_RID"/>
    <property type="match status" value="1"/>
</dbReference>
<evidence type="ECO:0000256" key="4">
    <source>
        <dbReference type="ARBA" id="ARBA00022806"/>
    </source>
</evidence>
<evidence type="ECO:0000256" key="2">
    <source>
        <dbReference type="ARBA" id="ARBA00022763"/>
    </source>
</evidence>
<dbReference type="OMA" id="FEYIDLA"/>
<dbReference type="InterPro" id="IPR047112">
    <property type="entry name" value="RecG/Mfd"/>
</dbReference>
<feature type="domain" description="Helicase ATP-binding" evidence="9">
    <location>
        <begin position="204"/>
        <end position="363"/>
    </location>
</feature>
<proteinExistence type="predicted"/>
<dbReference type="SUPFAM" id="SSF52540">
    <property type="entry name" value="P-loop containing nucleoside triphosphate hydrolases"/>
    <property type="match status" value="2"/>
</dbReference>
<dbReference type="InterPro" id="IPR001650">
    <property type="entry name" value="Helicase_C-like"/>
</dbReference>
<dbReference type="GO" id="GO:0006281">
    <property type="term" value="P:DNA repair"/>
    <property type="evidence" value="ECO:0007669"/>
    <property type="project" value="UniProtKB-KW"/>
</dbReference>
<dbReference type="PROSITE" id="PS51192">
    <property type="entry name" value="HELICASE_ATP_BIND_1"/>
    <property type="match status" value="1"/>
</dbReference>
<gene>
    <name evidence="11" type="ORF">KFE25_004831</name>
</gene>
<sequence length="592" mass="64433">MHGVAFRVSALASEAATTRARELDERPPPPAGAEAADGALSDEEITRPRGASGLRRRVIKRGDYVVHRDIGVARFRGVLTARLATADRAPGKYLVLEFANERMEVPTSDQHMLSLYRRADEAALRPVKLSSTARIKAWETKKARAKASLKQLTVGILEAYRARAQLRRPTCPPDGAAFDAFVANCSFTLTDDQAAACEQVRRDMTERPQPMDRLICGDVGFGKTEVAMHALFRMASSGRQCAVLTPTTVLAWQHHATMSARMPTLRVALLTRLTPARAARELLARVEAGEVDVLVGTHAILSKRVSFRRLGLLVVDEEHRFGVNQKDKLKALALDVDYVTMSATPIPRTLSLGLSALRDMSVLNTPPPGRRPVTTICERFSPRVVERAIGAELERGGQAFYVVPRIAHVADALELLRGLFPDAPIEWAHGQCADLEERMLCFANGTARVLVSTSVVECGIDMPAVNTLVIERAHMFGLASLHQLRGRVGRSSAQAYAYMLTGGDARLTPEADARLTTLQHFSALGDGFELAQADMALRGCGNLLGAEQSGQINDVGAEYFFEMLEEAIEGARARVATDGVGLERSRVGGLKN</sequence>
<evidence type="ECO:0000313" key="11">
    <source>
        <dbReference type="EMBL" id="KAG8463320.1"/>
    </source>
</evidence>
<feature type="region of interest" description="Disordered" evidence="8">
    <location>
        <begin position="17"/>
        <end position="47"/>
    </location>
</feature>
<evidence type="ECO:0000256" key="8">
    <source>
        <dbReference type="SAM" id="MobiDB-lite"/>
    </source>
</evidence>
<dbReference type="AlphaFoldDB" id="A0A8J5XHQ7"/>
<dbReference type="InterPro" id="IPR003711">
    <property type="entry name" value="CarD-like/TRCF_RID"/>
</dbReference>
<dbReference type="Pfam" id="PF00271">
    <property type="entry name" value="Helicase_C"/>
    <property type="match status" value="1"/>
</dbReference>
<keyword evidence="6" id="KW-0238">DNA-binding</keyword>
<evidence type="ECO:0000256" key="6">
    <source>
        <dbReference type="ARBA" id="ARBA00023125"/>
    </source>
</evidence>
<dbReference type="InterPro" id="IPR014001">
    <property type="entry name" value="Helicase_ATP-bd"/>
</dbReference>
<keyword evidence="4" id="KW-0347">Helicase</keyword>
<dbReference type="OrthoDB" id="5567at2759"/>
<evidence type="ECO:0000256" key="7">
    <source>
        <dbReference type="ARBA" id="ARBA00023204"/>
    </source>
</evidence>
<evidence type="ECO:0000256" key="5">
    <source>
        <dbReference type="ARBA" id="ARBA00022840"/>
    </source>
</evidence>
<keyword evidence="5" id="KW-0067">ATP-binding</keyword>
<dbReference type="SMART" id="SM00487">
    <property type="entry name" value="DEXDc"/>
    <property type="match status" value="1"/>
</dbReference>
<dbReference type="SMART" id="SM00490">
    <property type="entry name" value="HELICc"/>
    <property type="match status" value="1"/>
</dbReference>
<protein>
    <recommendedName>
        <fullName evidence="13">Transcription-repair coupling factor</fullName>
    </recommendedName>
</protein>
<dbReference type="InterPro" id="IPR011545">
    <property type="entry name" value="DEAD/DEAH_box_helicase_dom"/>
</dbReference>
<dbReference type="Pfam" id="PF00270">
    <property type="entry name" value="DEAD"/>
    <property type="match status" value="1"/>
</dbReference>
<dbReference type="Proteomes" id="UP000751190">
    <property type="component" value="Unassembled WGS sequence"/>
</dbReference>
<evidence type="ECO:0000259" key="9">
    <source>
        <dbReference type="PROSITE" id="PS51192"/>
    </source>
</evidence>
<dbReference type="SMART" id="SM01058">
    <property type="entry name" value="CarD_TRCF"/>
    <property type="match status" value="1"/>
</dbReference>
<dbReference type="Gene3D" id="3.40.50.300">
    <property type="entry name" value="P-loop containing nucleotide triphosphate hydrolases"/>
    <property type="match status" value="2"/>
</dbReference>
<evidence type="ECO:0000256" key="1">
    <source>
        <dbReference type="ARBA" id="ARBA00022741"/>
    </source>
</evidence>